<dbReference type="InterPro" id="IPR029063">
    <property type="entry name" value="SAM-dependent_MTases_sf"/>
</dbReference>
<gene>
    <name evidence="3" type="ORF">H9Q16_00350</name>
</gene>
<evidence type="ECO:0000313" key="4">
    <source>
        <dbReference type="Proteomes" id="UP000635142"/>
    </source>
</evidence>
<dbReference type="InterPro" id="IPR013216">
    <property type="entry name" value="Methyltransf_11"/>
</dbReference>
<dbReference type="EMBL" id="JACTAG010000001">
    <property type="protein sequence ID" value="MBD3662362.1"/>
    <property type="molecule type" value="Genomic_DNA"/>
</dbReference>
<dbReference type="GO" id="GO:0008757">
    <property type="term" value="F:S-adenosylmethionine-dependent methyltransferase activity"/>
    <property type="evidence" value="ECO:0007669"/>
    <property type="project" value="InterPro"/>
</dbReference>
<dbReference type="PANTHER" id="PTHR44068">
    <property type="entry name" value="ZGC:194242"/>
    <property type="match status" value="1"/>
</dbReference>
<proteinExistence type="predicted"/>
<accession>A0A927HCA4</accession>
<keyword evidence="4" id="KW-1185">Reference proteome</keyword>
<feature type="domain" description="Methyltransferase type 11" evidence="2">
    <location>
        <begin position="90"/>
        <end position="188"/>
    </location>
</feature>
<dbReference type="Proteomes" id="UP000635142">
    <property type="component" value="Unassembled WGS sequence"/>
</dbReference>
<sequence>MENADILVSCVYPNSVERGGFEMTDQKQVAHHYHSGQLLRRIADGCAALDLTPPISHDALAPVDEFHIGGRLATEPFVKALGLSPESRVVDFGCGLGGPARYVASATGAHVTGVDLTAEFVETGRALTEWTGLSDRVQLIEGSVLDLPLEAGSMDAAYMIHVGMNVADKLGIAREAKRVLRPGGIFAIYDVMQVGEGHMDYPAPWASTSDQSALETPQTYEAALRSAGFEVSDRIDRTEFAKQFFADLAAAQSRAEGPPPLGLHLVMGDDTALKVRHMVQNVEKGLIAPIEIHARLAV</sequence>
<reference evidence="3" key="1">
    <citation type="submission" date="2020-08" db="EMBL/GenBank/DDBJ databases">
        <title>Sulfitobacter aestuariivivens sp. nov., isolated from a tidal flat.</title>
        <authorList>
            <person name="Park S."/>
            <person name="Yoon J.-H."/>
        </authorList>
    </citation>
    <scope>NUCLEOTIDE SEQUENCE</scope>
    <source>
        <strain evidence="3">TSTF-M16</strain>
    </source>
</reference>
<dbReference type="CDD" id="cd02440">
    <property type="entry name" value="AdoMet_MTases"/>
    <property type="match status" value="1"/>
</dbReference>
<keyword evidence="1" id="KW-0808">Transferase</keyword>
<comment type="caution">
    <text evidence="3">The sequence shown here is derived from an EMBL/GenBank/DDBJ whole genome shotgun (WGS) entry which is preliminary data.</text>
</comment>
<dbReference type="SUPFAM" id="SSF53335">
    <property type="entry name" value="S-adenosyl-L-methionine-dependent methyltransferases"/>
    <property type="match status" value="1"/>
</dbReference>
<organism evidence="3 4">
    <name type="scientific">Sulfitobacter aestuariivivens</name>
    <dbReference type="NCBI Taxonomy" id="2766981"/>
    <lineage>
        <taxon>Bacteria</taxon>
        <taxon>Pseudomonadati</taxon>
        <taxon>Pseudomonadota</taxon>
        <taxon>Alphaproteobacteria</taxon>
        <taxon>Rhodobacterales</taxon>
        <taxon>Roseobacteraceae</taxon>
        <taxon>Sulfitobacter</taxon>
    </lineage>
</organism>
<keyword evidence="3" id="KW-0489">Methyltransferase</keyword>
<protein>
    <submittedName>
        <fullName evidence="3">Class I SAM-dependent methyltransferase</fullName>
    </submittedName>
</protein>
<dbReference type="RefSeq" id="WP_191073407.1">
    <property type="nucleotide sequence ID" value="NZ_JACTAG010000001.1"/>
</dbReference>
<dbReference type="PANTHER" id="PTHR44068:SF11">
    <property type="entry name" value="GERANYL DIPHOSPHATE 2-C-METHYLTRANSFERASE"/>
    <property type="match status" value="1"/>
</dbReference>
<evidence type="ECO:0000259" key="2">
    <source>
        <dbReference type="Pfam" id="PF08241"/>
    </source>
</evidence>
<dbReference type="Pfam" id="PF08241">
    <property type="entry name" value="Methyltransf_11"/>
    <property type="match status" value="1"/>
</dbReference>
<evidence type="ECO:0000313" key="3">
    <source>
        <dbReference type="EMBL" id="MBD3662362.1"/>
    </source>
</evidence>
<name>A0A927HCA4_9RHOB</name>
<dbReference type="Gene3D" id="3.40.50.150">
    <property type="entry name" value="Vaccinia Virus protein VP39"/>
    <property type="match status" value="1"/>
</dbReference>
<dbReference type="AlphaFoldDB" id="A0A927HCA4"/>
<evidence type="ECO:0000256" key="1">
    <source>
        <dbReference type="ARBA" id="ARBA00022679"/>
    </source>
</evidence>
<dbReference type="InterPro" id="IPR050447">
    <property type="entry name" value="Erg6_SMT_methyltransf"/>
</dbReference>
<dbReference type="GO" id="GO:0032259">
    <property type="term" value="P:methylation"/>
    <property type="evidence" value="ECO:0007669"/>
    <property type="project" value="UniProtKB-KW"/>
</dbReference>